<evidence type="ECO:0000256" key="7">
    <source>
        <dbReference type="SAM" id="Phobius"/>
    </source>
</evidence>
<dbReference type="KEGG" id="ttq:NIES37_47550"/>
<dbReference type="SUPFAM" id="SSF161098">
    <property type="entry name" value="MetI-like"/>
    <property type="match status" value="1"/>
</dbReference>
<dbReference type="GO" id="GO:0005886">
    <property type="term" value="C:plasma membrane"/>
    <property type="evidence" value="ECO:0007669"/>
    <property type="project" value="UniProtKB-SubCell"/>
</dbReference>
<evidence type="ECO:0000256" key="1">
    <source>
        <dbReference type="ARBA" id="ARBA00004651"/>
    </source>
</evidence>
<sequence length="196" mass="21822">MEHNIFLDVLSSLQRLFVGYIPAAILGGFIGYLIGINGTIYQICRRIFQIPHSIPPIALLPIALIIFQESEAATAIVIFSASLWSMIVNTAIGMRHFYRQYNHFRAAIFHTFHALKVSIWVAWFTVIAIEMLVGTKGLGSLAWDAYKAGNANYIIQSIIYIGVIGCLLDQLLDLSGYLLVQFISAGKKSAQENNKK</sequence>
<dbReference type="PANTHER" id="PTHR30151:SF7">
    <property type="entry name" value="NITRATE IMPORT PERMEASE PROTEIN NRTB"/>
    <property type="match status" value="1"/>
</dbReference>
<proteinExistence type="predicted"/>
<keyword evidence="4 7" id="KW-0812">Transmembrane</keyword>
<dbReference type="EMBL" id="AP018248">
    <property type="protein sequence ID" value="BAZ00759.1"/>
    <property type="molecule type" value="Genomic_DNA"/>
</dbReference>
<accession>A0A1Z4N4U0</accession>
<dbReference type="Proteomes" id="UP000218785">
    <property type="component" value="Chromosome"/>
</dbReference>
<evidence type="ECO:0000256" key="5">
    <source>
        <dbReference type="ARBA" id="ARBA00022989"/>
    </source>
</evidence>
<keyword evidence="5 7" id="KW-1133">Transmembrane helix</keyword>
<feature type="transmembrane region" description="Helical" evidence="7">
    <location>
        <begin position="47"/>
        <end position="67"/>
    </location>
</feature>
<dbReference type="RefSeq" id="WP_096579882.1">
    <property type="nucleotide sequence ID" value="NZ_CAWNJS010000001.1"/>
</dbReference>
<evidence type="ECO:0000256" key="3">
    <source>
        <dbReference type="ARBA" id="ARBA00022475"/>
    </source>
</evidence>
<evidence type="ECO:0000256" key="6">
    <source>
        <dbReference type="ARBA" id="ARBA00023136"/>
    </source>
</evidence>
<keyword evidence="6 7" id="KW-0472">Membrane</keyword>
<evidence type="ECO:0000256" key="4">
    <source>
        <dbReference type="ARBA" id="ARBA00022692"/>
    </source>
</evidence>
<feature type="transmembrane region" description="Helical" evidence="7">
    <location>
        <begin position="113"/>
        <end position="133"/>
    </location>
</feature>
<dbReference type="AlphaFoldDB" id="A0A1Z4N4U0"/>
<keyword evidence="2" id="KW-0813">Transport</keyword>
<gene>
    <name evidence="8" type="primary">nrtB</name>
    <name evidence="8" type="ORF">NIES37_47550</name>
</gene>
<dbReference type="InterPro" id="IPR035906">
    <property type="entry name" value="MetI-like_sf"/>
</dbReference>
<reference evidence="8 9" key="1">
    <citation type="submission" date="2017-06" db="EMBL/GenBank/DDBJ databases">
        <title>Genome sequencing of cyanobaciteial culture collection at National Institute for Environmental Studies (NIES).</title>
        <authorList>
            <person name="Hirose Y."/>
            <person name="Shimura Y."/>
            <person name="Fujisawa T."/>
            <person name="Nakamura Y."/>
            <person name="Kawachi M."/>
        </authorList>
    </citation>
    <scope>NUCLEOTIDE SEQUENCE [LARGE SCALE GENOMIC DNA]</scope>
    <source>
        <strain evidence="8 9">NIES-37</strain>
    </source>
</reference>
<feature type="transmembrane region" description="Helical" evidence="7">
    <location>
        <begin position="73"/>
        <end position="92"/>
    </location>
</feature>
<keyword evidence="9" id="KW-1185">Reference proteome</keyword>
<feature type="transmembrane region" description="Helical" evidence="7">
    <location>
        <begin position="16"/>
        <end position="35"/>
    </location>
</feature>
<organism evidence="8 9">
    <name type="scientific">Tolypothrix tenuis PCC 7101</name>
    <dbReference type="NCBI Taxonomy" id="231146"/>
    <lineage>
        <taxon>Bacteria</taxon>
        <taxon>Bacillati</taxon>
        <taxon>Cyanobacteriota</taxon>
        <taxon>Cyanophyceae</taxon>
        <taxon>Nostocales</taxon>
        <taxon>Tolypothrichaceae</taxon>
        <taxon>Tolypothrix</taxon>
    </lineage>
</organism>
<evidence type="ECO:0000313" key="8">
    <source>
        <dbReference type="EMBL" id="BAZ00759.1"/>
    </source>
</evidence>
<name>A0A1Z4N4U0_9CYAN</name>
<protein>
    <submittedName>
        <fullName evidence="8">Nitrate transport protein NrtB</fullName>
    </submittedName>
</protein>
<keyword evidence="3" id="KW-1003">Cell membrane</keyword>
<dbReference type="PANTHER" id="PTHR30151">
    <property type="entry name" value="ALKANE SULFONATE ABC TRANSPORTER-RELATED, MEMBRANE SUBUNIT"/>
    <property type="match status" value="1"/>
</dbReference>
<feature type="transmembrane region" description="Helical" evidence="7">
    <location>
        <begin position="153"/>
        <end position="180"/>
    </location>
</feature>
<evidence type="ECO:0000313" key="9">
    <source>
        <dbReference type="Proteomes" id="UP000218785"/>
    </source>
</evidence>
<evidence type="ECO:0000256" key="2">
    <source>
        <dbReference type="ARBA" id="ARBA00022448"/>
    </source>
</evidence>
<comment type="subcellular location">
    <subcellularLocation>
        <location evidence="1">Cell membrane</location>
        <topology evidence="1">Multi-pass membrane protein</topology>
    </subcellularLocation>
</comment>